<keyword evidence="3" id="KW-1185">Reference proteome</keyword>
<name>A0A023B8R2_GRENI</name>
<organism evidence="2 3">
    <name type="scientific">Gregarina niphandrodes</name>
    <name type="common">Septate eugregarine</name>
    <dbReference type="NCBI Taxonomy" id="110365"/>
    <lineage>
        <taxon>Eukaryota</taxon>
        <taxon>Sar</taxon>
        <taxon>Alveolata</taxon>
        <taxon>Apicomplexa</taxon>
        <taxon>Conoidasida</taxon>
        <taxon>Gregarinasina</taxon>
        <taxon>Eugregarinorida</taxon>
        <taxon>Gregarinidae</taxon>
        <taxon>Gregarina</taxon>
    </lineage>
</organism>
<evidence type="ECO:0000259" key="1">
    <source>
        <dbReference type="PROSITE" id="PS50055"/>
    </source>
</evidence>
<evidence type="ECO:0000313" key="2">
    <source>
        <dbReference type="EMBL" id="EZG69650.1"/>
    </source>
</evidence>
<dbReference type="PANTHER" id="PTHR19134">
    <property type="entry name" value="RECEPTOR-TYPE TYROSINE-PROTEIN PHOSPHATASE"/>
    <property type="match status" value="1"/>
</dbReference>
<dbReference type="AlphaFoldDB" id="A0A023B8R2"/>
<sequence length="164" mass="18962">MWSYDGAYFNASRIKFQLPDFACDMYEGNLYDGVVVGMQAPLPHTLDRFVKALIAEKVDIIVTLGGSAEGERRKMEPYWNGYKSSECTIEKVRELDAVVGVERHLRVTCHNLDGKLKRRAVIQLHYDDWLDHTTPDPKKFKALCRRRKNWHPHFCTPVPPDPES</sequence>
<protein>
    <submittedName>
        <fullName evidence="2">Protein tyrosine phosphatase</fullName>
    </submittedName>
</protein>
<dbReference type="EMBL" id="AFNH02000435">
    <property type="protein sequence ID" value="EZG69650.1"/>
    <property type="molecule type" value="Genomic_DNA"/>
</dbReference>
<dbReference type="Proteomes" id="UP000019763">
    <property type="component" value="Unassembled WGS sequence"/>
</dbReference>
<dbReference type="Pfam" id="PF00102">
    <property type="entry name" value="Y_phosphatase"/>
    <property type="match status" value="1"/>
</dbReference>
<dbReference type="RefSeq" id="XP_011129990.1">
    <property type="nucleotide sequence ID" value="XM_011131688.1"/>
</dbReference>
<evidence type="ECO:0000313" key="3">
    <source>
        <dbReference type="Proteomes" id="UP000019763"/>
    </source>
</evidence>
<dbReference type="GO" id="GO:0004725">
    <property type="term" value="F:protein tyrosine phosphatase activity"/>
    <property type="evidence" value="ECO:0007669"/>
    <property type="project" value="InterPro"/>
</dbReference>
<comment type="caution">
    <text evidence="2">The sequence shown here is derived from an EMBL/GenBank/DDBJ whole genome shotgun (WGS) entry which is preliminary data.</text>
</comment>
<dbReference type="SUPFAM" id="SSF52799">
    <property type="entry name" value="(Phosphotyrosine protein) phosphatases II"/>
    <property type="match status" value="1"/>
</dbReference>
<feature type="domain" description="Tyrosine-protein phosphatase" evidence="1">
    <location>
        <begin position="1"/>
        <end position="136"/>
    </location>
</feature>
<dbReference type="PROSITE" id="PS50055">
    <property type="entry name" value="TYR_PHOSPHATASE_PTP"/>
    <property type="match status" value="1"/>
</dbReference>
<dbReference type="GeneID" id="22912113"/>
<proteinExistence type="predicted"/>
<dbReference type="Gene3D" id="3.90.190.10">
    <property type="entry name" value="Protein tyrosine phosphatase superfamily"/>
    <property type="match status" value="1"/>
</dbReference>
<dbReference type="VEuPathDB" id="CryptoDB:GNI_057320"/>
<dbReference type="InterPro" id="IPR000242">
    <property type="entry name" value="PTP_cat"/>
</dbReference>
<dbReference type="InterPro" id="IPR029021">
    <property type="entry name" value="Prot-tyrosine_phosphatase-like"/>
</dbReference>
<dbReference type="InterPro" id="IPR050348">
    <property type="entry name" value="Protein-Tyr_Phosphatase"/>
</dbReference>
<reference evidence="2" key="1">
    <citation type="submission" date="2013-12" db="EMBL/GenBank/DDBJ databases">
        <authorList>
            <person name="Omoto C.K."/>
            <person name="Sibley D."/>
            <person name="Venepally P."/>
            <person name="Hadjithomas M."/>
            <person name="Karamycheva S."/>
            <person name="Brunk B."/>
            <person name="Roos D."/>
            <person name="Caler E."/>
            <person name="Lorenzi H."/>
        </authorList>
    </citation>
    <scope>NUCLEOTIDE SEQUENCE</scope>
</reference>
<dbReference type="PANTHER" id="PTHR19134:SF449">
    <property type="entry name" value="TYROSINE-PROTEIN PHOSPHATASE 1"/>
    <property type="match status" value="1"/>
</dbReference>
<accession>A0A023B8R2</accession>
<gene>
    <name evidence="2" type="ORF">GNI_057320</name>
</gene>